<dbReference type="OrthoDB" id="9803884at2"/>
<keyword evidence="12" id="KW-0175">Coiled coil</keyword>
<reference evidence="14 15" key="1">
    <citation type="submission" date="2018-08" db="EMBL/GenBank/DDBJ databases">
        <title>Erythrobacter zhengii sp.nov., a bacterium isolated from deep-sea sediment.</title>
        <authorList>
            <person name="Fang C."/>
            <person name="Wu Y.-H."/>
            <person name="Sun C."/>
            <person name="Wang H."/>
            <person name="Cheng H."/>
            <person name="Meng F.-X."/>
            <person name="Wang C.-S."/>
            <person name="Xu X.-W."/>
        </authorList>
    </citation>
    <scope>NUCLEOTIDE SEQUENCE [LARGE SCALE GENOMIC DNA]</scope>
    <source>
        <strain evidence="14 15">CCTCC AB 2015396</strain>
    </source>
</reference>
<evidence type="ECO:0000256" key="12">
    <source>
        <dbReference type="SAM" id="Coils"/>
    </source>
</evidence>
<dbReference type="GO" id="GO:0004813">
    <property type="term" value="F:alanine-tRNA ligase activity"/>
    <property type="evidence" value="ECO:0007669"/>
    <property type="project" value="UniProtKB-UniRule"/>
</dbReference>
<organism evidence="14 15">
    <name type="scientific">Aurantiacibacter xanthus</name>
    <dbReference type="NCBI Taxonomy" id="1784712"/>
    <lineage>
        <taxon>Bacteria</taxon>
        <taxon>Pseudomonadati</taxon>
        <taxon>Pseudomonadota</taxon>
        <taxon>Alphaproteobacteria</taxon>
        <taxon>Sphingomonadales</taxon>
        <taxon>Erythrobacteraceae</taxon>
        <taxon>Aurantiacibacter</taxon>
    </lineage>
</organism>
<dbReference type="NCBIfam" id="TIGR00344">
    <property type="entry name" value="alaS"/>
    <property type="match status" value="1"/>
</dbReference>
<dbReference type="InterPro" id="IPR023033">
    <property type="entry name" value="Ala_tRNA_ligase_euk/bac"/>
</dbReference>
<dbReference type="SUPFAM" id="SSF101353">
    <property type="entry name" value="Putative anticodon-binding domain of alanyl-tRNA synthetase (AlaRS)"/>
    <property type="match status" value="1"/>
</dbReference>
<comment type="domain">
    <text evidence="11">Consists of three domains; the N-terminal catalytic domain, the editing domain and the C-terminal C-Ala domain. The editing domain removes incorrectly charged amino acids, while the C-Ala domain, along with tRNA(Ala), serves as a bridge to cooperatively bring together the editing and aminoacylation centers thus stimulating deacylation of misacylated tRNAs.</text>
</comment>
<dbReference type="FunFam" id="3.30.930.10:FF:000004">
    <property type="entry name" value="Alanine--tRNA ligase"/>
    <property type="match status" value="1"/>
</dbReference>
<dbReference type="SUPFAM" id="SSF55186">
    <property type="entry name" value="ThrRS/AlaRS common domain"/>
    <property type="match status" value="1"/>
</dbReference>
<dbReference type="FunFam" id="3.30.980.10:FF:000004">
    <property type="entry name" value="Alanine--tRNA ligase, cytoplasmic"/>
    <property type="match status" value="1"/>
</dbReference>
<keyword evidence="8 11" id="KW-0694">RNA-binding</keyword>
<dbReference type="GO" id="GO:0002161">
    <property type="term" value="F:aminoacyl-tRNA deacylase activity"/>
    <property type="evidence" value="ECO:0007669"/>
    <property type="project" value="TreeGrafter"/>
</dbReference>
<dbReference type="InterPro" id="IPR002318">
    <property type="entry name" value="Ala-tRNA-lgiase_IIc"/>
</dbReference>
<dbReference type="Pfam" id="PF01411">
    <property type="entry name" value="tRNA-synt_2c"/>
    <property type="match status" value="1"/>
</dbReference>
<proteinExistence type="inferred from homology"/>
<keyword evidence="15" id="KW-1185">Reference proteome</keyword>
<dbReference type="CDD" id="cd00673">
    <property type="entry name" value="AlaRS_core"/>
    <property type="match status" value="1"/>
</dbReference>
<dbReference type="PRINTS" id="PR00980">
    <property type="entry name" value="TRNASYNTHALA"/>
</dbReference>
<dbReference type="GO" id="GO:0006419">
    <property type="term" value="P:alanyl-tRNA aminoacylation"/>
    <property type="evidence" value="ECO:0007669"/>
    <property type="project" value="UniProtKB-UniRule"/>
</dbReference>
<dbReference type="Gene3D" id="3.30.930.10">
    <property type="entry name" value="Bira Bifunctional Protein, Domain 2"/>
    <property type="match status" value="1"/>
</dbReference>
<dbReference type="InterPro" id="IPR050058">
    <property type="entry name" value="Ala-tRNA_ligase"/>
</dbReference>
<dbReference type="FunFam" id="3.10.310.40:FF:000001">
    <property type="entry name" value="Alanine--tRNA ligase"/>
    <property type="match status" value="1"/>
</dbReference>
<feature type="coiled-coil region" evidence="12">
    <location>
        <begin position="735"/>
        <end position="762"/>
    </location>
</feature>
<dbReference type="Proteomes" id="UP000265366">
    <property type="component" value="Unassembled WGS sequence"/>
</dbReference>
<dbReference type="InterPro" id="IPR018162">
    <property type="entry name" value="Ala-tRNA-ligase_IIc_anticod-bd"/>
</dbReference>
<comment type="catalytic activity">
    <reaction evidence="11">
        <text>tRNA(Ala) + L-alanine + ATP = L-alanyl-tRNA(Ala) + AMP + diphosphate</text>
        <dbReference type="Rhea" id="RHEA:12540"/>
        <dbReference type="Rhea" id="RHEA-COMP:9657"/>
        <dbReference type="Rhea" id="RHEA-COMP:9923"/>
        <dbReference type="ChEBI" id="CHEBI:30616"/>
        <dbReference type="ChEBI" id="CHEBI:33019"/>
        <dbReference type="ChEBI" id="CHEBI:57972"/>
        <dbReference type="ChEBI" id="CHEBI:78442"/>
        <dbReference type="ChEBI" id="CHEBI:78497"/>
        <dbReference type="ChEBI" id="CHEBI:456215"/>
        <dbReference type="EC" id="6.1.1.7"/>
    </reaction>
</comment>
<dbReference type="Pfam" id="PF02272">
    <property type="entry name" value="DHHA1"/>
    <property type="match status" value="1"/>
</dbReference>
<dbReference type="InterPro" id="IPR018165">
    <property type="entry name" value="Ala-tRNA-synth_IIc_core"/>
</dbReference>
<evidence type="ECO:0000256" key="2">
    <source>
        <dbReference type="ARBA" id="ARBA00022555"/>
    </source>
</evidence>
<evidence type="ECO:0000259" key="13">
    <source>
        <dbReference type="PROSITE" id="PS50860"/>
    </source>
</evidence>
<evidence type="ECO:0000256" key="3">
    <source>
        <dbReference type="ARBA" id="ARBA00022598"/>
    </source>
</evidence>
<dbReference type="GO" id="GO:0045892">
    <property type="term" value="P:negative regulation of DNA-templated transcription"/>
    <property type="evidence" value="ECO:0007669"/>
    <property type="project" value="TreeGrafter"/>
</dbReference>
<dbReference type="FunFam" id="3.30.54.20:FF:000001">
    <property type="entry name" value="Alanine--tRNA ligase"/>
    <property type="match status" value="1"/>
</dbReference>
<dbReference type="GO" id="GO:0005524">
    <property type="term" value="F:ATP binding"/>
    <property type="evidence" value="ECO:0007669"/>
    <property type="project" value="UniProtKB-UniRule"/>
</dbReference>
<feature type="binding site" evidence="11">
    <location>
        <position position="676"/>
    </location>
    <ligand>
        <name>Zn(2+)</name>
        <dbReference type="ChEBI" id="CHEBI:29105"/>
    </ligand>
</feature>
<dbReference type="Gene3D" id="2.40.30.130">
    <property type="match status" value="1"/>
</dbReference>
<evidence type="ECO:0000256" key="10">
    <source>
        <dbReference type="ARBA" id="ARBA00023146"/>
    </source>
</evidence>
<dbReference type="SUPFAM" id="SSF55681">
    <property type="entry name" value="Class II aaRS and biotin synthetases"/>
    <property type="match status" value="1"/>
</dbReference>
<dbReference type="PROSITE" id="PS50860">
    <property type="entry name" value="AA_TRNA_LIGASE_II_ALA"/>
    <property type="match status" value="1"/>
</dbReference>
<keyword evidence="11" id="KW-0963">Cytoplasm</keyword>
<comment type="similarity">
    <text evidence="1 11">Belongs to the class-II aminoacyl-tRNA synthetase family.</text>
</comment>
<evidence type="ECO:0000256" key="8">
    <source>
        <dbReference type="ARBA" id="ARBA00022884"/>
    </source>
</evidence>
<evidence type="ECO:0000256" key="6">
    <source>
        <dbReference type="ARBA" id="ARBA00022833"/>
    </source>
</evidence>
<evidence type="ECO:0000256" key="9">
    <source>
        <dbReference type="ARBA" id="ARBA00022917"/>
    </source>
</evidence>
<dbReference type="PANTHER" id="PTHR11777:SF9">
    <property type="entry name" value="ALANINE--TRNA LIGASE, CYTOPLASMIC"/>
    <property type="match status" value="1"/>
</dbReference>
<sequence>MHSTNDIRRAFLDYFAANDHTVVPSAPLVPYNDPSLMFVNAGMVPFKNVFTGLETPPAPRATSSQKCVRAGGKHNDLDNVGYTARHLTLFEMLGNFSFGDYFKERAIELAWGMVTRELGLDPERLSVTVYHTDDQAADLWRKIAGLPDERIIRIATKDNFWAMGSDGPCGPCSEIFWDHGPSVAGGPPGSPDEDGDRFVEIWNLVFMQHIQEADAIVGDLPRPSIDTGMGLERISTVLQGVHNVFETDTFRALIEASEDLVKAKAEGEQIASHRVIADHLRSTSFLIADGVLPSNEGRGYVLRRIMRRAMRHAHLLGADRPLMHRLVPALVTEMGQAYPELARAQPLITEVLEREETRFRQTLEKGLRLLDDEVATLGEGADLPGEAAFKLYDTYGFPYDLTEDALRSRGIGVDREGFDTAMAQQKAAARAAWKGSGAAADSEVWFDVVEREGATEFTGYTSEKGEGRVVALVVDGKEVASADAGQEVILLTNQTPFYGESGGQAGDAGIVTGDNRLKITITDTSKPLGRLHAMHGTIEAGQISVGDTVHLAVDAARRAAIRANHSATHLVHAALRNLLGDHVTQKGSLVAADRLRFDFSHPKPLTGEDIAAIEAEVNAQIRANNEVSTRLMSPDEAIEAGAMALFGEKYGEEVRVLSMGQDNFGGSGRTYSVELCGGTHVRATGDIALFRIVSESAVSSGVRRIEALTGEAARQWVVGREEALKSVAATLRTSPEEVEERVAALVDERKRLERELADARKQLALGGGGAGGAAPAADEDIGGVAFSGQVLHGMNPKELRGLLDEAKGRMGSGIAAICAVNEGKAAFAAAVTDDLTGRFSAVDLVRAGVEALGGKGGGGRPDMAQGGGPDGDKADDAIAAVRALIAG</sequence>
<comment type="subcellular location">
    <subcellularLocation>
        <location evidence="11">Cytoplasm</location>
    </subcellularLocation>
</comment>
<feature type="binding site" evidence="11">
    <location>
        <position position="680"/>
    </location>
    <ligand>
        <name>Zn(2+)</name>
        <dbReference type="ChEBI" id="CHEBI:29105"/>
    </ligand>
</feature>
<dbReference type="SMART" id="SM00863">
    <property type="entry name" value="tRNA_SAD"/>
    <property type="match status" value="1"/>
</dbReference>
<keyword evidence="2 11" id="KW-0820">tRNA-binding</keyword>
<dbReference type="InterPro" id="IPR003156">
    <property type="entry name" value="DHHA1_dom"/>
</dbReference>
<keyword evidence="5 11" id="KW-0547">Nucleotide-binding</keyword>
<comment type="caution">
    <text evidence="14">The sequence shown here is derived from an EMBL/GenBank/DDBJ whole genome shotgun (WGS) entry which is preliminary data.</text>
</comment>
<dbReference type="InterPro" id="IPR009000">
    <property type="entry name" value="Transl_B-barrel_sf"/>
</dbReference>
<dbReference type="GO" id="GO:0008270">
    <property type="term" value="F:zinc ion binding"/>
    <property type="evidence" value="ECO:0007669"/>
    <property type="project" value="UniProtKB-UniRule"/>
</dbReference>
<dbReference type="Pfam" id="PF07973">
    <property type="entry name" value="tRNA_SAD"/>
    <property type="match status" value="1"/>
</dbReference>
<dbReference type="Gene3D" id="3.30.980.10">
    <property type="entry name" value="Threonyl-trna Synthetase, Chain A, domain 2"/>
    <property type="match status" value="1"/>
</dbReference>
<evidence type="ECO:0000256" key="11">
    <source>
        <dbReference type="HAMAP-Rule" id="MF_00036"/>
    </source>
</evidence>
<gene>
    <name evidence="11" type="primary">alaS</name>
    <name evidence="14" type="ORF">D2V17_07125</name>
</gene>
<dbReference type="Gene3D" id="6.10.250.550">
    <property type="match status" value="1"/>
</dbReference>
<evidence type="ECO:0000256" key="7">
    <source>
        <dbReference type="ARBA" id="ARBA00022840"/>
    </source>
</evidence>
<dbReference type="PANTHER" id="PTHR11777">
    <property type="entry name" value="ALANYL-TRNA SYNTHETASE"/>
    <property type="match status" value="1"/>
</dbReference>
<keyword evidence="7 11" id="KW-0067">ATP-binding</keyword>
<evidence type="ECO:0000256" key="1">
    <source>
        <dbReference type="ARBA" id="ARBA00008226"/>
    </source>
</evidence>
<dbReference type="Gene3D" id="3.10.310.40">
    <property type="match status" value="1"/>
</dbReference>
<evidence type="ECO:0000313" key="15">
    <source>
        <dbReference type="Proteomes" id="UP000265366"/>
    </source>
</evidence>
<keyword evidence="10 11" id="KW-0030">Aminoacyl-tRNA synthetase</keyword>
<dbReference type="HAMAP" id="MF_00036_B">
    <property type="entry name" value="Ala_tRNA_synth_B"/>
    <property type="match status" value="1"/>
</dbReference>
<comment type="cofactor">
    <cofactor evidence="11">
        <name>Zn(2+)</name>
        <dbReference type="ChEBI" id="CHEBI:29105"/>
    </cofactor>
    <text evidence="11">Binds 1 zinc ion per subunit.</text>
</comment>
<dbReference type="InterPro" id="IPR018163">
    <property type="entry name" value="Thr/Ala-tRNA-synth_IIc_edit"/>
</dbReference>
<accession>A0A3A1P8V0</accession>
<keyword evidence="6 11" id="KW-0862">Zinc</keyword>
<feature type="binding site" evidence="11">
    <location>
        <position position="569"/>
    </location>
    <ligand>
        <name>Zn(2+)</name>
        <dbReference type="ChEBI" id="CHEBI:29105"/>
    </ligand>
</feature>
<keyword evidence="4 11" id="KW-0479">Metal-binding</keyword>
<dbReference type="EC" id="6.1.1.7" evidence="11"/>
<dbReference type="RefSeq" id="WP_119592390.1">
    <property type="nucleotide sequence ID" value="NZ_QXFM01000066.1"/>
</dbReference>
<feature type="binding site" evidence="11">
    <location>
        <position position="565"/>
    </location>
    <ligand>
        <name>Zn(2+)</name>
        <dbReference type="ChEBI" id="CHEBI:29105"/>
    </ligand>
</feature>
<evidence type="ECO:0000256" key="4">
    <source>
        <dbReference type="ARBA" id="ARBA00022723"/>
    </source>
</evidence>
<dbReference type="InterPro" id="IPR018164">
    <property type="entry name" value="Ala-tRNA-synth_IIc_N"/>
</dbReference>
<feature type="domain" description="Alanyl-transfer RNA synthetases family profile" evidence="13">
    <location>
        <begin position="2"/>
        <end position="719"/>
    </location>
</feature>
<dbReference type="Gene3D" id="3.30.54.20">
    <property type="match status" value="1"/>
</dbReference>
<name>A0A3A1P8V0_9SPHN</name>
<protein>
    <recommendedName>
        <fullName evidence="11">Alanine--tRNA ligase</fullName>
        <ecNumber evidence="11">6.1.1.7</ecNumber>
    </recommendedName>
    <alternativeName>
        <fullName evidence="11">Alanyl-tRNA synthetase</fullName>
        <shortName evidence="11">AlaRS</shortName>
    </alternativeName>
</protein>
<evidence type="ECO:0000256" key="5">
    <source>
        <dbReference type="ARBA" id="ARBA00022741"/>
    </source>
</evidence>
<dbReference type="SUPFAM" id="SSF50447">
    <property type="entry name" value="Translation proteins"/>
    <property type="match status" value="1"/>
</dbReference>
<dbReference type="GO" id="GO:0000049">
    <property type="term" value="F:tRNA binding"/>
    <property type="evidence" value="ECO:0007669"/>
    <property type="project" value="UniProtKB-KW"/>
</dbReference>
<evidence type="ECO:0000313" key="14">
    <source>
        <dbReference type="EMBL" id="RIV88654.1"/>
    </source>
</evidence>
<keyword evidence="3 11" id="KW-0436">Ligase</keyword>
<dbReference type="EMBL" id="QXFM01000066">
    <property type="protein sequence ID" value="RIV88654.1"/>
    <property type="molecule type" value="Genomic_DNA"/>
</dbReference>
<dbReference type="GO" id="GO:0005829">
    <property type="term" value="C:cytosol"/>
    <property type="evidence" value="ECO:0007669"/>
    <property type="project" value="TreeGrafter"/>
</dbReference>
<dbReference type="InterPro" id="IPR045864">
    <property type="entry name" value="aa-tRNA-synth_II/BPL/LPL"/>
</dbReference>
<dbReference type="InterPro" id="IPR012947">
    <property type="entry name" value="tRNA_SAD"/>
</dbReference>
<dbReference type="AlphaFoldDB" id="A0A3A1P8V0"/>
<comment type="function">
    <text evidence="11">Catalyzes the attachment of alanine to tRNA(Ala) in a two-step reaction: alanine is first activated by ATP to form Ala-AMP and then transferred to the acceptor end of tRNA(Ala). Also edits incorrectly charged Ser-tRNA(Ala) and Gly-tRNA(Ala) via its editing domain.</text>
</comment>
<keyword evidence="9 11" id="KW-0648">Protein biosynthesis</keyword>